<dbReference type="KEGG" id="awe:JG540_02355"/>
<dbReference type="CDD" id="cd05827">
    <property type="entry name" value="Sortase_C"/>
    <property type="match status" value="1"/>
</dbReference>
<dbReference type="GO" id="GO:0016787">
    <property type="term" value="F:hydrolase activity"/>
    <property type="evidence" value="ECO:0007669"/>
    <property type="project" value="UniProtKB-KW"/>
</dbReference>
<dbReference type="InterPro" id="IPR023365">
    <property type="entry name" value="Sortase_dom-sf"/>
</dbReference>
<evidence type="ECO:0000256" key="1">
    <source>
        <dbReference type="ARBA" id="ARBA00022801"/>
    </source>
</evidence>
<feature type="active site" description="Proton donor/acceptor" evidence="2">
    <location>
        <position position="173"/>
    </location>
</feature>
<proteinExistence type="predicted"/>
<feature type="compositionally biased region" description="Basic and acidic residues" evidence="3">
    <location>
        <begin position="362"/>
        <end position="376"/>
    </location>
</feature>
<evidence type="ECO:0000313" key="5">
    <source>
        <dbReference type="EMBL" id="QQM67745.1"/>
    </source>
</evidence>
<gene>
    <name evidence="5" type="ORF">JG540_02355</name>
</gene>
<keyword evidence="4" id="KW-0812">Transmembrane</keyword>
<evidence type="ECO:0000256" key="4">
    <source>
        <dbReference type="SAM" id="Phobius"/>
    </source>
</evidence>
<reference evidence="5 6" key="1">
    <citation type="submission" date="2020-12" db="EMBL/GenBank/DDBJ databases">
        <authorList>
            <person name="Zhou J."/>
        </authorList>
    </citation>
    <scope>NUCLEOTIDE SEQUENCE [LARGE SCALE GENOMIC DNA]</scope>
    <source>
        <strain evidence="5 6">CCUG 61299</strain>
    </source>
</reference>
<dbReference type="InterPro" id="IPR005754">
    <property type="entry name" value="Sortase"/>
</dbReference>
<dbReference type="SUPFAM" id="SSF63817">
    <property type="entry name" value="Sortase"/>
    <property type="match status" value="1"/>
</dbReference>
<dbReference type="NCBIfam" id="NF033745">
    <property type="entry name" value="class_C_sortase"/>
    <property type="match status" value="1"/>
</dbReference>
<dbReference type="EMBL" id="CP066802">
    <property type="protein sequence ID" value="QQM67745.1"/>
    <property type="molecule type" value="Genomic_DNA"/>
</dbReference>
<feature type="active site" description="Acyl-thioester intermediate" evidence="2">
    <location>
        <position position="235"/>
    </location>
</feature>
<keyword evidence="1" id="KW-0378">Hydrolase</keyword>
<dbReference type="Gene3D" id="2.40.260.10">
    <property type="entry name" value="Sortase"/>
    <property type="match status" value="1"/>
</dbReference>
<keyword evidence="4" id="KW-0472">Membrane</keyword>
<name>A0A7T7MA66_9ACTO</name>
<dbReference type="Proteomes" id="UP000595895">
    <property type="component" value="Chromosome"/>
</dbReference>
<feature type="region of interest" description="Disordered" evidence="3">
    <location>
        <begin position="307"/>
        <end position="376"/>
    </location>
</feature>
<accession>A0A7T7MA66</accession>
<evidence type="ECO:0000313" key="6">
    <source>
        <dbReference type="Proteomes" id="UP000595895"/>
    </source>
</evidence>
<evidence type="ECO:0000256" key="2">
    <source>
        <dbReference type="PIRSR" id="PIRSR605754-1"/>
    </source>
</evidence>
<evidence type="ECO:0000256" key="3">
    <source>
        <dbReference type="SAM" id="MobiDB-lite"/>
    </source>
</evidence>
<dbReference type="AlphaFoldDB" id="A0A7T7MA66"/>
<feature type="transmembrane region" description="Helical" evidence="4">
    <location>
        <begin position="277"/>
        <end position="297"/>
    </location>
</feature>
<keyword evidence="4" id="KW-1133">Transmembrane helix</keyword>
<dbReference type="NCBIfam" id="TIGR01076">
    <property type="entry name" value="sortase_fam"/>
    <property type="match status" value="1"/>
</dbReference>
<dbReference type="Pfam" id="PF04203">
    <property type="entry name" value="Sortase"/>
    <property type="match status" value="1"/>
</dbReference>
<organism evidence="5 6">
    <name type="scientific">Actinomyces weissii</name>
    <dbReference type="NCBI Taxonomy" id="675090"/>
    <lineage>
        <taxon>Bacteria</taxon>
        <taxon>Bacillati</taxon>
        <taxon>Actinomycetota</taxon>
        <taxon>Actinomycetes</taxon>
        <taxon>Actinomycetales</taxon>
        <taxon>Actinomycetaceae</taxon>
        <taxon>Actinomyces</taxon>
    </lineage>
</organism>
<protein>
    <submittedName>
        <fullName evidence="5">Class C sortase</fullName>
    </submittedName>
</protein>
<dbReference type="InterPro" id="IPR042002">
    <property type="entry name" value="Sortase_C"/>
</dbReference>
<feature type="transmembrane region" description="Helical" evidence="4">
    <location>
        <begin position="27"/>
        <end position="49"/>
    </location>
</feature>
<sequence length="376" mass="40300">MQEAASEPVPQTSPRASRIARVLLPRWLRVSAPLVLVLLGVAVLLYPVLATQHNNADQQRLASMYTARMEAVGPDLLGQEITSAEEYNTNLESSPILDPWLESQRPDTPRYQDYLRELDVDEVMGRVTIPSIHVDLPIYHGTQPSTLNKGIGHLFGTSLPVGGASTHSVITGHTGLGTATMFDNLVDLSKDDVFYVSVAGRTLRYQVVDIQVVLPTETQSLEEAPGRDLVTLITCTPYGVNSHRLLVTGERVPADPVEAAADAARALPAPMQTWQVAIIWVVVAVLSVVALVLLATLRAALLRRRRLTDGPGPDDQGGGGDGGLDPSPADPSAPLQGGRLPQPPVPERSDLSGSSLPAVKPDVADLAEHERLPMPV</sequence>
<keyword evidence="6" id="KW-1185">Reference proteome</keyword>